<dbReference type="Proteomes" id="UP000054279">
    <property type="component" value="Unassembled WGS sequence"/>
</dbReference>
<keyword evidence="2" id="KW-1185">Reference proteome</keyword>
<evidence type="ECO:0000313" key="1">
    <source>
        <dbReference type="EMBL" id="KIJ32208.1"/>
    </source>
</evidence>
<dbReference type="SUPFAM" id="SSF52047">
    <property type="entry name" value="RNI-like"/>
    <property type="match status" value="1"/>
</dbReference>
<gene>
    <name evidence="1" type="ORF">M422DRAFT_266007</name>
</gene>
<dbReference type="AlphaFoldDB" id="A0A0C9TQ19"/>
<proteinExistence type="predicted"/>
<accession>A0A0C9TQ19</accession>
<sequence length="382" mass="43600">MPNVLTEILQWCTIPEDQNVLNWVLPAVVLSQVCHHWFHVALSTPVIWSLLSFTTVDSFQLHHWHILPIYFQLCSQRIPFSLTIKEWENDLMRPSQPILSKAPRITLLSTNAMQVISSVCCAFPSLLFLRVHLREDGDAYYRLLLMLRYAPLLEQLDIQVGNLNYDPIGCNPPIILGKLTSLRFTISWFYDIPTLFLILQVPLITSLFLSAPGSPPTLAFWSAVSAFLEAYPTLIKLDLNDIAFPEQELDNTNKLGHFLEAMIHIRHLTLHLMPLGLFFQRISKQATPVLCSKLEHLRVSFSRIPDDAFMEFVSSRASLDVQHMGSLNRLKSFHLDRCWGLTLLSIGSLSGLKQHSGVEISITNVIDSWQSKLLELDDFSRN</sequence>
<dbReference type="EMBL" id="KN837230">
    <property type="protein sequence ID" value="KIJ32208.1"/>
    <property type="molecule type" value="Genomic_DNA"/>
</dbReference>
<organism evidence="1 2">
    <name type="scientific">Sphaerobolus stellatus (strain SS14)</name>
    <dbReference type="NCBI Taxonomy" id="990650"/>
    <lineage>
        <taxon>Eukaryota</taxon>
        <taxon>Fungi</taxon>
        <taxon>Dikarya</taxon>
        <taxon>Basidiomycota</taxon>
        <taxon>Agaricomycotina</taxon>
        <taxon>Agaricomycetes</taxon>
        <taxon>Phallomycetidae</taxon>
        <taxon>Geastrales</taxon>
        <taxon>Sphaerobolaceae</taxon>
        <taxon>Sphaerobolus</taxon>
    </lineage>
</organism>
<dbReference type="OrthoDB" id="3365698at2759"/>
<reference evidence="1 2" key="1">
    <citation type="submission" date="2014-06" db="EMBL/GenBank/DDBJ databases">
        <title>Evolutionary Origins and Diversification of the Mycorrhizal Mutualists.</title>
        <authorList>
            <consortium name="DOE Joint Genome Institute"/>
            <consortium name="Mycorrhizal Genomics Consortium"/>
            <person name="Kohler A."/>
            <person name="Kuo A."/>
            <person name="Nagy L.G."/>
            <person name="Floudas D."/>
            <person name="Copeland A."/>
            <person name="Barry K.W."/>
            <person name="Cichocki N."/>
            <person name="Veneault-Fourrey C."/>
            <person name="LaButti K."/>
            <person name="Lindquist E.A."/>
            <person name="Lipzen A."/>
            <person name="Lundell T."/>
            <person name="Morin E."/>
            <person name="Murat C."/>
            <person name="Riley R."/>
            <person name="Ohm R."/>
            <person name="Sun H."/>
            <person name="Tunlid A."/>
            <person name="Henrissat B."/>
            <person name="Grigoriev I.V."/>
            <person name="Hibbett D.S."/>
            <person name="Martin F."/>
        </authorList>
    </citation>
    <scope>NUCLEOTIDE SEQUENCE [LARGE SCALE GENOMIC DNA]</scope>
    <source>
        <strain evidence="1 2">SS14</strain>
    </source>
</reference>
<evidence type="ECO:0008006" key="3">
    <source>
        <dbReference type="Google" id="ProtNLM"/>
    </source>
</evidence>
<dbReference type="HOGENOM" id="CLU_783402_0_0_1"/>
<protein>
    <recommendedName>
        <fullName evidence="3">F-box domain-containing protein</fullName>
    </recommendedName>
</protein>
<dbReference type="InterPro" id="IPR032675">
    <property type="entry name" value="LRR_dom_sf"/>
</dbReference>
<dbReference type="Gene3D" id="3.80.10.10">
    <property type="entry name" value="Ribonuclease Inhibitor"/>
    <property type="match status" value="1"/>
</dbReference>
<name>A0A0C9TQ19_SPHS4</name>
<evidence type="ECO:0000313" key="2">
    <source>
        <dbReference type="Proteomes" id="UP000054279"/>
    </source>
</evidence>